<feature type="transmembrane region" description="Helical" evidence="1">
    <location>
        <begin position="400"/>
        <end position="420"/>
    </location>
</feature>
<feature type="transmembrane region" description="Helical" evidence="1">
    <location>
        <begin position="64"/>
        <end position="88"/>
    </location>
</feature>
<feature type="transmembrane region" description="Helical" evidence="1">
    <location>
        <begin position="235"/>
        <end position="255"/>
    </location>
</feature>
<feature type="transmembrane region" description="Helical" evidence="1">
    <location>
        <begin position="370"/>
        <end position="388"/>
    </location>
</feature>
<feature type="transmembrane region" description="Helical" evidence="1">
    <location>
        <begin position="432"/>
        <end position="450"/>
    </location>
</feature>
<comment type="caution">
    <text evidence="2">The sequence shown here is derived from an EMBL/GenBank/DDBJ whole genome shotgun (WGS) entry which is preliminary data.</text>
</comment>
<feature type="transmembrane region" description="Helical" evidence="1">
    <location>
        <begin position="134"/>
        <end position="157"/>
    </location>
</feature>
<keyword evidence="1" id="KW-0812">Transmembrane</keyword>
<evidence type="ECO:0000313" key="3">
    <source>
        <dbReference type="Proteomes" id="UP000215902"/>
    </source>
</evidence>
<protein>
    <submittedName>
        <fullName evidence="2">Uncharacterized protein</fullName>
    </submittedName>
</protein>
<evidence type="ECO:0000313" key="2">
    <source>
        <dbReference type="EMBL" id="PAA68394.1"/>
    </source>
</evidence>
<feature type="transmembrane region" description="Helical" evidence="1">
    <location>
        <begin position="300"/>
        <end position="320"/>
    </location>
</feature>
<keyword evidence="3" id="KW-1185">Reference proteome</keyword>
<dbReference type="Proteomes" id="UP000215902">
    <property type="component" value="Unassembled WGS sequence"/>
</dbReference>
<organism evidence="2 3">
    <name type="scientific">Macrostomum lignano</name>
    <dbReference type="NCBI Taxonomy" id="282301"/>
    <lineage>
        <taxon>Eukaryota</taxon>
        <taxon>Metazoa</taxon>
        <taxon>Spiralia</taxon>
        <taxon>Lophotrochozoa</taxon>
        <taxon>Platyhelminthes</taxon>
        <taxon>Rhabditophora</taxon>
        <taxon>Macrostomorpha</taxon>
        <taxon>Macrostomida</taxon>
        <taxon>Macrostomidae</taxon>
        <taxon>Macrostomum</taxon>
    </lineage>
</organism>
<feature type="transmembrane region" description="Helical" evidence="1">
    <location>
        <begin position="811"/>
        <end position="836"/>
    </location>
</feature>
<feature type="transmembrane region" description="Helical" evidence="1">
    <location>
        <begin position="586"/>
        <end position="603"/>
    </location>
</feature>
<feature type="transmembrane region" description="Helical" evidence="1">
    <location>
        <begin position="615"/>
        <end position="635"/>
    </location>
</feature>
<name>A0A267F598_9PLAT</name>
<feature type="transmembrane region" description="Helical" evidence="1">
    <location>
        <begin position="529"/>
        <end position="553"/>
    </location>
</feature>
<keyword evidence="1" id="KW-0472">Membrane</keyword>
<feature type="transmembrane region" description="Helical" evidence="1">
    <location>
        <begin position="192"/>
        <end position="215"/>
    </location>
</feature>
<feature type="non-terminal residue" evidence="2">
    <location>
        <position position="1"/>
    </location>
</feature>
<sequence length="994" mass="109137">KFYKLSKIELFKAQAMTISFFPRQIGLSIVPTVLCLAETCGQRIIFLYTLLYMAKLIAKKHYQVTVGAGFFIGVLIELHIIVTILSLIGQSLFYILLFICFHFFVVVSVMWVILDESVDLQALIGPGVLFDEGLRIFGYCLLPGLATGICSWFLTTIYGIEYLPYYILCISFVQYRVYITDPEIRNTKESKYAAEVHCLIVAIVFVATVFVFLVKHAVMSASLMSLLDGDKLLELFFLISLCGLASNFLGLQQLIKHYIDEAAVALPASIRDPGGLIRDVSLISAALLLTPAMQAHGMRLHFYTGPPAALAAVSAVLLGREAGGSIGLFSRLAGWLCGIIGALAFAAQVFLFPWKIQYSMWDPTLTQRQFASILFATALAPLLFLLLSKRDRSSFGRSSSLKSGYLFAVAFSAFLFAFFYCEWNFYLLGYSPYPVVLLFSCLVSAALLKLPESKLPTTLKSVHLATVATRCLLLATHRLAGAEEREIFPHVSVAGLWLLCLQAVWLLWRLPSNHGFFVDQRKLALPIASFLSVAVLLVFIRNSILASIANSIFDRHLDLAELIVLCLLLCSVLHCKSLFAPHWTAIKLLTISFGTAALALGLVRNDIIPFVSSNVRLIVSAAQFVAVVSVYLLAWLNKSKISSKVSWSVILCIALTCQHLLLYFTVFDPSLVSYQAGIALVGSISISSSFALSLCGTISADKLFKPAVALFACVILLAGLHQLLLPSWSSFTLSLIVVLHQLAACRWLYYLAKSNPDLVQLTQKLAIEELLFNGLLSIAYCLLLLGCWNPLDNAISLALPALLLAWLGPRSQAPFLIAQLLSCQLAALYSVDFYGIDDLDNSNWWNRLVGLLESALCLGQLPLHFILCSLALDSDNGSSMEDGSGDIASVAEIRWPLVSLYGRIFANNNSSSGSGRFYSSVRIRNDDDLTPLFIALITLPLPVCLIVLMASSLQAVCLSVATLLLGSDFLAENYADFLIDMLQASFASLNDGKY</sequence>
<accession>A0A267F598</accession>
<keyword evidence="1" id="KW-1133">Transmembrane helix</keyword>
<feature type="transmembrane region" description="Helical" evidence="1">
    <location>
        <begin position="29"/>
        <end position="52"/>
    </location>
</feature>
<feature type="transmembrane region" description="Helical" evidence="1">
    <location>
        <begin position="932"/>
        <end position="965"/>
    </location>
</feature>
<reference evidence="2 3" key="1">
    <citation type="submission" date="2017-06" db="EMBL/GenBank/DDBJ databases">
        <title>A platform for efficient transgenesis in Macrostomum lignano, a flatworm model organism for stem cell research.</title>
        <authorList>
            <person name="Berezikov E."/>
        </authorList>
    </citation>
    <scope>NUCLEOTIDE SEQUENCE [LARGE SCALE GENOMIC DNA]</scope>
    <source>
        <strain evidence="2">DV1</strain>
        <tissue evidence="2">Whole organism</tissue>
    </source>
</reference>
<feature type="transmembrane region" description="Helical" evidence="1">
    <location>
        <begin position="332"/>
        <end position="350"/>
    </location>
</feature>
<dbReference type="AlphaFoldDB" id="A0A267F598"/>
<feature type="transmembrane region" description="Helical" evidence="1">
    <location>
        <begin position="94"/>
        <end position="114"/>
    </location>
</feature>
<feature type="transmembrane region" description="Helical" evidence="1">
    <location>
        <begin position="770"/>
        <end position="791"/>
    </location>
</feature>
<dbReference type="EMBL" id="NIVC01001399">
    <property type="protein sequence ID" value="PAA68394.1"/>
    <property type="molecule type" value="Genomic_DNA"/>
</dbReference>
<feature type="transmembrane region" description="Helical" evidence="1">
    <location>
        <begin position="647"/>
        <end position="666"/>
    </location>
</feature>
<proteinExistence type="predicted"/>
<feature type="transmembrane region" description="Helical" evidence="1">
    <location>
        <begin position="731"/>
        <end position="749"/>
    </location>
</feature>
<feature type="transmembrane region" description="Helical" evidence="1">
    <location>
        <begin position="163"/>
        <end position="180"/>
    </location>
</feature>
<feature type="transmembrane region" description="Helical" evidence="1">
    <location>
        <begin position="672"/>
        <end position="695"/>
    </location>
</feature>
<gene>
    <name evidence="2" type="ORF">BOX15_Mlig011537g2</name>
</gene>
<feature type="transmembrane region" description="Helical" evidence="1">
    <location>
        <begin position="487"/>
        <end position="508"/>
    </location>
</feature>
<evidence type="ECO:0000256" key="1">
    <source>
        <dbReference type="SAM" id="Phobius"/>
    </source>
</evidence>
<feature type="transmembrane region" description="Helical" evidence="1">
    <location>
        <begin position="707"/>
        <end position="725"/>
    </location>
</feature>